<dbReference type="InterPro" id="IPR000014">
    <property type="entry name" value="PAS"/>
</dbReference>
<dbReference type="SUPFAM" id="SSF55785">
    <property type="entry name" value="PYP-like sensor domain (PAS domain)"/>
    <property type="match status" value="1"/>
</dbReference>
<comment type="caution">
    <text evidence="4">The sequence shown here is derived from an EMBL/GenBank/DDBJ whole genome shotgun (WGS) entry which is preliminary data.</text>
</comment>
<dbReference type="Pfam" id="PF13426">
    <property type="entry name" value="PAS_9"/>
    <property type="match status" value="1"/>
</dbReference>
<dbReference type="CDD" id="cd00130">
    <property type="entry name" value="PAS"/>
    <property type="match status" value="1"/>
</dbReference>
<proteinExistence type="predicted"/>
<evidence type="ECO:0000313" key="4">
    <source>
        <dbReference type="EMBL" id="MBO1518519.1"/>
    </source>
</evidence>
<dbReference type="PANTHER" id="PTHR44757">
    <property type="entry name" value="DIGUANYLATE CYCLASE DGCP"/>
    <property type="match status" value="1"/>
</dbReference>
<organism evidence="4 5">
    <name type="scientific">Oceanisphaera pacifica</name>
    <dbReference type="NCBI Taxonomy" id="2818389"/>
    <lineage>
        <taxon>Bacteria</taxon>
        <taxon>Pseudomonadati</taxon>
        <taxon>Pseudomonadota</taxon>
        <taxon>Gammaproteobacteria</taxon>
        <taxon>Aeromonadales</taxon>
        <taxon>Aeromonadaceae</taxon>
        <taxon>Oceanisphaera</taxon>
    </lineage>
</organism>
<dbReference type="SUPFAM" id="SSF141868">
    <property type="entry name" value="EAL domain-like"/>
    <property type="match status" value="1"/>
</dbReference>
<dbReference type="PROSITE" id="PS50887">
    <property type="entry name" value="GGDEF"/>
    <property type="match status" value="1"/>
</dbReference>
<feature type="domain" description="EAL" evidence="2">
    <location>
        <begin position="327"/>
        <end position="577"/>
    </location>
</feature>
<dbReference type="SUPFAM" id="SSF55073">
    <property type="entry name" value="Nucleotide cyclase"/>
    <property type="match status" value="1"/>
</dbReference>
<dbReference type="NCBIfam" id="TIGR00254">
    <property type="entry name" value="GGDEF"/>
    <property type="match status" value="1"/>
</dbReference>
<dbReference type="Gene3D" id="3.20.20.450">
    <property type="entry name" value="EAL domain"/>
    <property type="match status" value="1"/>
</dbReference>
<dbReference type="PROSITE" id="PS50883">
    <property type="entry name" value="EAL"/>
    <property type="match status" value="1"/>
</dbReference>
<evidence type="ECO:0000259" key="3">
    <source>
        <dbReference type="PROSITE" id="PS50887"/>
    </source>
</evidence>
<dbReference type="InterPro" id="IPR052155">
    <property type="entry name" value="Biofilm_reg_signaling"/>
</dbReference>
<dbReference type="Gene3D" id="3.30.70.270">
    <property type="match status" value="1"/>
</dbReference>
<dbReference type="RefSeq" id="WP_208004094.1">
    <property type="nucleotide sequence ID" value="NZ_JAGDFX010000002.1"/>
</dbReference>
<dbReference type="InterPro" id="IPR029787">
    <property type="entry name" value="Nucleotide_cyclase"/>
</dbReference>
<reference evidence="4 5" key="1">
    <citation type="submission" date="2021-03" db="EMBL/GenBank/DDBJ databases">
        <title>Oceanisphaera sp. nov., isolated from the intestine.</title>
        <authorList>
            <person name="Zhao L.-H."/>
            <person name="Shi L.-F."/>
        </authorList>
    </citation>
    <scope>NUCLEOTIDE SEQUENCE [LARGE SCALE GENOMIC DNA]</scope>
    <source>
        <strain evidence="4 5">DM8</strain>
    </source>
</reference>
<dbReference type="CDD" id="cd01949">
    <property type="entry name" value="GGDEF"/>
    <property type="match status" value="1"/>
</dbReference>
<dbReference type="PROSITE" id="PS50113">
    <property type="entry name" value="PAC"/>
    <property type="match status" value="1"/>
</dbReference>
<evidence type="ECO:0000313" key="5">
    <source>
        <dbReference type="Proteomes" id="UP000664882"/>
    </source>
</evidence>
<dbReference type="InterPro" id="IPR000700">
    <property type="entry name" value="PAS-assoc_C"/>
</dbReference>
<dbReference type="Pfam" id="PF00990">
    <property type="entry name" value="GGDEF"/>
    <property type="match status" value="1"/>
</dbReference>
<dbReference type="Pfam" id="PF00563">
    <property type="entry name" value="EAL"/>
    <property type="match status" value="1"/>
</dbReference>
<dbReference type="PANTHER" id="PTHR44757:SF2">
    <property type="entry name" value="BIOFILM ARCHITECTURE MAINTENANCE PROTEIN MBAA"/>
    <property type="match status" value="1"/>
</dbReference>
<dbReference type="InterPro" id="IPR001633">
    <property type="entry name" value="EAL_dom"/>
</dbReference>
<dbReference type="Gene3D" id="3.30.450.20">
    <property type="entry name" value="PAS domain"/>
    <property type="match status" value="1"/>
</dbReference>
<evidence type="ECO:0000259" key="2">
    <source>
        <dbReference type="PROSITE" id="PS50883"/>
    </source>
</evidence>
<evidence type="ECO:0000259" key="1">
    <source>
        <dbReference type="PROSITE" id="PS50113"/>
    </source>
</evidence>
<sequence>MDNSKVLWAAPTALCQNKSDRLKSLAANPFNLTRQIMNHIQEGVVVMDARGRVLEVNPAFCTLSELDNAQLCGVHITNISGSLHRRRYYREIWQQLQQHEHWQGEVEHYNRQGVRVTHQLMLHLVKDSQGQVEHILGIIDDVSQLKASEKQLSFLAHHDALTGAANRTFLLSWFSQLTSKLTEHESLALLFIDLDRFKPVNDNFGHGVGDQVLKELARRLQTQIDETGLLARIGGDEFVVVLPDTHTIAQLQHKAEQLLTQLKIPVKVGDYELSVGASMGVSFYPEQGKDIESLLRYADIAMYQAKRYSSNKICFFGHSQYAQLQDQQRLSADFHQAITDSQFFLQYQPVLATKNKQLLSLEVLLRWQHPQLGVLYPRQFLSAAAAAGSLYRLAEWVFIEAAQQLRYWRQHLHWQGGISVNLSGLELEQLRVAPLVALLQQQDVNPADFTLELGSDYLMRRSEPLSDTLAQLRAAGMSIYLNKVGEGRFNFETLNQLPIDGIKLDRCLFSEFERPFSQSVIRSLLLLSEALGIKVVACGVETPAQWQFLHEHGCHGVQGRLLAPPMHAHELVSYLNK</sequence>
<dbReference type="InterPro" id="IPR043128">
    <property type="entry name" value="Rev_trsase/Diguanyl_cyclase"/>
</dbReference>
<dbReference type="EMBL" id="JAGDFX010000002">
    <property type="protein sequence ID" value="MBO1518519.1"/>
    <property type="molecule type" value="Genomic_DNA"/>
</dbReference>
<dbReference type="InterPro" id="IPR035919">
    <property type="entry name" value="EAL_sf"/>
</dbReference>
<feature type="domain" description="GGDEF" evidence="3">
    <location>
        <begin position="185"/>
        <end position="318"/>
    </location>
</feature>
<dbReference type="InterPro" id="IPR000160">
    <property type="entry name" value="GGDEF_dom"/>
</dbReference>
<accession>A0ABS3ND39</accession>
<dbReference type="SMART" id="SM00267">
    <property type="entry name" value="GGDEF"/>
    <property type="match status" value="1"/>
</dbReference>
<gene>
    <name evidence="4" type="ORF">J3U76_02515</name>
</gene>
<dbReference type="SMART" id="SM00091">
    <property type="entry name" value="PAS"/>
    <property type="match status" value="1"/>
</dbReference>
<dbReference type="CDD" id="cd01948">
    <property type="entry name" value="EAL"/>
    <property type="match status" value="1"/>
</dbReference>
<name>A0ABS3ND39_9GAMM</name>
<dbReference type="SMART" id="SM00052">
    <property type="entry name" value="EAL"/>
    <property type="match status" value="1"/>
</dbReference>
<protein>
    <submittedName>
        <fullName evidence="4">EAL domain-containing protein</fullName>
    </submittedName>
</protein>
<dbReference type="NCBIfam" id="TIGR00229">
    <property type="entry name" value="sensory_box"/>
    <property type="match status" value="1"/>
</dbReference>
<dbReference type="InterPro" id="IPR035965">
    <property type="entry name" value="PAS-like_dom_sf"/>
</dbReference>
<feature type="domain" description="PAC" evidence="1">
    <location>
        <begin position="102"/>
        <end position="154"/>
    </location>
</feature>
<dbReference type="Proteomes" id="UP000664882">
    <property type="component" value="Unassembled WGS sequence"/>
</dbReference>
<keyword evidence="5" id="KW-1185">Reference proteome</keyword>